<proteinExistence type="predicted"/>
<keyword evidence="2" id="KW-1185">Reference proteome</keyword>
<dbReference type="EMBL" id="FQVF01000005">
    <property type="protein sequence ID" value="SHF07103.1"/>
    <property type="molecule type" value="Genomic_DNA"/>
</dbReference>
<dbReference type="Proteomes" id="UP000184517">
    <property type="component" value="Unassembled WGS sequence"/>
</dbReference>
<dbReference type="GO" id="GO:0016853">
    <property type="term" value="F:isomerase activity"/>
    <property type="evidence" value="ECO:0007669"/>
    <property type="project" value="UniProtKB-KW"/>
</dbReference>
<dbReference type="InterPro" id="IPR011051">
    <property type="entry name" value="RmlC_Cupin_sf"/>
</dbReference>
<sequence length="103" mass="11719">MIFIKAKDFTADRAWGALDIANMNGVTTRLHWTDQPYKWHINDGEEVFVVLDGKVNMHYRIDGKEHIQLMTVGDIFFAAIGTEHVAHPIDEARILVIEKEGSV</sequence>
<dbReference type="STRING" id="1122206.SAMN02745753_01268"/>
<accession>A0A1M4YN75</accession>
<dbReference type="AlphaFoldDB" id="A0A1M4YN75"/>
<gene>
    <name evidence="1" type="ORF">SAMN02745753_01268</name>
</gene>
<dbReference type="OrthoDB" id="3829432at2"/>
<keyword evidence="1" id="KW-0413">Isomerase</keyword>
<dbReference type="RefSeq" id="WP_072838875.1">
    <property type="nucleotide sequence ID" value="NZ_FQVF01000005.1"/>
</dbReference>
<dbReference type="InterPro" id="IPR014710">
    <property type="entry name" value="RmlC-like_jellyroll"/>
</dbReference>
<name>A0A1M4YN75_9GAMM</name>
<organism evidence="1 2">
    <name type="scientific">Marinomonas polaris DSM 16579</name>
    <dbReference type="NCBI Taxonomy" id="1122206"/>
    <lineage>
        <taxon>Bacteria</taxon>
        <taxon>Pseudomonadati</taxon>
        <taxon>Pseudomonadota</taxon>
        <taxon>Gammaproteobacteria</taxon>
        <taxon>Oceanospirillales</taxon>
        <taxon>Oceanospirillaceae</taxon>
        <taxon>Marinomonas</taxon>
    </lineage>
</organism>
<dbReference type="SUPFAM" id="SSF51182">
    <property type="entry name" value="RmlC-like cupins"/>
    <property type="match status" value="1"/>
</dbReference>
<evidence type="ECO:0000313" key="1">
    <source>
        <dbReference type="EMBL" id="SHF07103.1"/>
    </source>
</evidence>
<reference evidence="2" key="1">
    <citation type="submission" date="2016-11" db="EMBL/GenBank/DDBJ databases">
        <authorList>
            <person name="Varghese N."/>
            <person name="Submissions S."/>
        </authorList>
    </citation>
    <scope>NUCLEOTIDE SEQUENCE [LARGE SCALE GENOMIC DNA]</scope>
    <source>
        <strain evidence="2">DSM 16579</strain>
    </source>
</reference>
<protein>
    <submittedName>
        <fullName evidence="1">Mannose-6-phosphate isomerase, cupin superfamily</fullName>
    </submittedName>
</protein>
<dbReference type="Gene3D" id="2.60.120.10">
    <property type="entry name" value="Jelly Rolls"/>
    <property type="match status" value="1"/>
</dbReference>
<evidence type="ECO:0000313" key="2">
    <source>
        <dbReference type="Proteomes" id="UP000184517"/>
    </source>
</evidence>